<keyword evidence="3" id="KW-1185">Reference proteome</keyword>
<dbReference type="AlphaFoldDB" id="A0A183BRF3"/>
<protein>
    <submittedName>
        <fullName evidence="4">PAM2 domain-containing protein</fullName>
    </submittedName>
</protein>
<sequence>MMQILLLFYSLTCTTKAMETYENGRQNAENPALRGPALRMEAAAAELAASPAKVPTSAVDDDDHLLSQSEMEKCQLFWHKFMENANEDNYLGEDVTTVRHPFDQIFDEFGCFDNNAFGDLSEASESSNQHSQNAQNVQIPSESDQKKGGQKAYRGCLTRTVVVPDIPGPAAFGSRGCAPRSAIGV</sequence>
<reference evidence="3" key="1">
    <citation type="submission" date="2013-12" db="EMBL/GenBank/DDBJ databases">
        <authorList>
            <person name="Aslett M."/>
        </authorList>
    </citation>
    <scope>NUCLEOTIDE SEQUENCE [LARGE SCALE GENOMIC DNA]</scope>
    <source>
        <strain evidence="3">Lindley</strain>
    </source>
</reference>
<name>A0A183BRF3_GLOPA</name>
<dbReference type="Proteomes" id="UP000050741">
    <property type="component" value="Unassembled WGS sequence"/>
</dbReference>
<evidence type="ECO:0000313" key="4">
    <source>
        <dbReference type="WBParaSite" id="GPLIN_000318900"/>
    </source>
</evidence>
<evidence type="ECO:0000313" key="3">
    <source>
        <dbReference type="Proteomes" id="UP000050741"/>
    </source>
</evidence>
<proteinExistence type="predicted"/>
<accession>A0A183BRF3</accession>
<keyword evidence="2" id="KW-0732">Signal</keyword>
<feature type="compositionally biased region" description="Polar residues" evidence="1">
    <location>
        <begin position="123"/>
        <end position="142"/>
    </location>
</feature>
<feature type="signal peptide" evidence="2">
    <location>
        <begin position="1"/>
        <end position="17"/>
    </location>
</feature>
<feature type="chain" id="PRO_5008146496" evidence="2">
    <location>
        <begin position="18"/>
        <end position="185"/>
    </location>
</feature>
<evidence type="ECO:0000256" key="1">
    <source>
        <dbReference type="SAM" id="MobiDB-lite"/>
    </source>
</evidence>
<reference evidence="4" key="3">
    <citation type="submission" date="2016-06" db="UniProtKB">
        <authorList>
            <consortium name="WormBaseParasite"/>
        </authorList>
    </citation>
    <scope>IDENTIFICATION</scope>
</reference>
<dbReference type="WBParaSite" id="GPLIN_000318900">
    <property type="protein sequence ID" value="GPLIN_000318900"/>
    <property type="gene ID" value="GPLIN_000318900"/>
</dbReference>
<evidence type="ECO:0000256" key="2">
    <source>
        <dbReference type="SAM" id="SignalP"/>
    </source>
</evidence>
<reference evidence="3" key="2">
    <citation type="submission" date="2014-05" db="EMBL/GenBank/DDBJ databases">
        <title>The genome and life-stage specific transcriptomes of Globodera pallida elucidate key aspects of plant parasitism by a cyst nematode.</title>
        <authorList>
            <person name="Cotton J.A."/>
            <person name="Lilley C.J."/>
            <person name="Jones L.M."/>
            <person name="Kikuchi T."/>
            <person name="Reid A.J."/>
            <person name="Thorpe P."/>
            <person name="Tsai I.J."/>
            <person name="Beasley H."/>
            <person name="Blok V."/>
            <person name="Cock P.J.A."/>
            <person name="Van den Akker S.E."/>
            <person name="Holroyd N."/>
            <person name="Hunt M."/>
            <person name="Mantelin S."/>
            <person name="Naghra H."/>
            <person name="Pain A."/>
            <person name="Palomares-Rius J.E."/>
            <person name="Zarowiecki M."/>
            <person name="Berriman M."/>
            <person name="Jones J.T."/>
            <person name="Urwin P.E."/>
        </authorList>
    </citation>
    <scope>NUCLEOTIDE SEQUENCE [LARGE SCALE GENOMIC DNA]</scope>
    <source>
        <strain evidence="3">Lindley</strain>
    </source>
</reference>
<organism evidence="3 4">
    <name type="scientific">Globodera pallida</name>
    <name type="common">Potato cyst nematode worm</name>
    <name type="synonym">Heterodera pallida</name>
    <dbReference type="NCBI Taxonomy" id="36090"/>
    <lineage>
        <taxon>Eukaryota</taxon>
        <taxon>Metazoa</taxon>
        <taxon>Ecdysozoa</taxon>
        <taxon>Nematoda</taxon>
        <taxon>Chromadorea</taxon>
        <taxon>Rhabditida</taxon>
        <taxon>Tylenchina</taxon>
        <taxon>Tylenchomorpha</taxon>
        <taxon>Tylenchoidea</taxon>
        <taxon>Heteroderidae</taxon>
        <taxon>Heteroderinae</taxon>
        <taxon>Globodera</taxon>
    </lineage>
</organism>
<feature type="region of interest" description="Disordered" evidence="1">
    <location>
        <begin position="120"/>
        <end position="150"/>
    </location>
</feature>